<evidence type="ECO:0000256" key="4">
    <source>
        <dbReference type="ARBA" id="ARBA00022692"/>
    </source>
</evidence>
<feature type="compositionally biased region" description="Low complexity" evidence="13">
    <location>
        <begin position="157"/>
        <end position="170"/>
    </location>
</feature>
<dbReference type="InterPro" id="IPR013099">
    <property type="entry name" value="K_chnl_dom"/>
</dbReference>
<evidence type="ECO:0000256" key="3">
    <source>
        <dbReference type="ARBA" id="ARBA00022448"/>
    </source>
</evidence>
<dbReference type="Gene3D" id="3.40.1490.10">
    <property type="entry name" value="Bit1"/>
    <property type="match status" value="1"/>
</dbReference>
<feature type="transmembrane region" description="Helical" evidence="14">
    <location>
        <begin position="327"/>
        <end position="345"/>
    </location>
</feature>
<evidence type="ECO:0000256" key="7">
    <source>
        <dbReference type="ARBA" id="ARBA00023065"/>
    </source>
</evidence>
<dbReference type="InterPro" id="IPR002833">
    <property type="entry name" value="PTH2"/>
</dbReference>
<reference evidence="16" key="1">
    <citation type="submission" date="2023-06" db="EMBL/GenBank/DDBJ databases">
        <title>Genomic analysis of the entomopathogenic nematode Steinernema hermaphroditum.</title>
        <authorList>
            <person name="Schwarz E.M."/>
            <person name="Heppert J.K."/>
            <person name="Baniya A."/>
            <person name="Schwartz H.T."/>
            <person name="Tan C.-H."/>
            <person name="Antoshechkin I."/>
            <person name="Sternberg P.W."/>
            <person name="Goodrich-Blair H."/>
            <person name="Dillman A.R."/>
        </authorList>
    </citation>
    <scope>NUCLEOTIDE SEQUENCE</scope>
    <source>
        <strain evidence="16">PS9179</strain>
        <tissue evidence="16">Whole animal</tissue>
    </source>
</reference>
<evidence type="ECO:0000256" key="5">
    <source>
        <dbReference type="ARBA" id="ARBA00022801"/>
    </source>
</evidence>
<feature type="transmembrane region" description="Helical" evidence="14">
    <location>
        <begin position="444"/>
        <end position="464"/>
    </location>
</feature>
<feature type="domain" description="Fibronectin type-III" evidence="15">
    <location>
        <begin position="600"/>
        <end position="695"/>
    </location>
</feature>
<dbReference type="GO" id="GO:0004045">
    <property type="term" value="F:peptidyl-tRNA hydrolase activity"/>
    <property type="evidence" value="ECO:0007669"/>
    <property type="project" value="UniProtKB-EC"/>
</dbReference>
<evidence type="ECO:0000256" key="8">
    <source>
        <dbReference type="ARBA" id="ARBA00023136"/>
    </source>
</evidence>
<evidence type="ECO:0000313" key="17">
    <source>
        <dbReference type="Proteomes" id="UP001175271"/>
    </source>
</evidence>
<gene>
    <name evidence="16" type="ORF">QR680_005411</name>
</gene>
<evidence type="ECO:0000313" key="16">
    <source>
        <dbReference type="EMBL" id="KAK0410964.1"/>
    </source>
</evidence>
<comment type="catalytic activity">
    <reaction evidence="11">
        <text>an N-acyl-L-alpha-aminoacyl-tRNA + H2O = an N-acyl-L-amino acid + a tRNA + H(+)</text>
        <dbReference type="Rhea" id="RHEA:54448"/>
        <dbReference type="Rhea" id="RHEA-COMP:10123"/>
        <dbReference type="Rhea" id="RHEA-COMP:13883"/>
        <dbReference type="ChEBI" id="CHEBI:15377"/>
        <dbReference type="ChEBI" id="CHEBI:15378"/>
        <dbReference type="ChEBI" id="CHEBI:59874"/>
        <dbReference type="ChEBI" id="CHEBI:78442"/>
        <dbReference type="ChEBI" id="CHEBI:138191"/>
        <dbReference type="EC" id="3.1.1.29"/>
    </reaction>
</comment>
<dbReference type="InterPro" id="IPR003280">
    <property type="entry name" value="2pore_dom_K_chnl"/>
</dbReference>
<evidence type="ECO:0000256" key="13">
    <source>
        <dbReference type="SAM" id="MobiDB-lite"/>
    </source>
</evidence>
<dbReference type="PANTHER" id="PTHR11003:SF73">
    <property type="entry name" value="FIBRONECTIN TYPE-III DOMAIN-CONTAINING PROTEIN"/>
    <property type="match status" value="1"/>
</dbReference>
<dbReference type="Gene3D" id="1.10.287.70">
    <property type="match status" value="1"/>
</dbReference>
<evidence type="ECO:0000256" key="1">
    <source>
        <dbReference type="ARBA" id="ARBA00004141"/>
    </source>
</evidence>
<feature type="region of interest" description="Disordered" evidence="13">
    <location>
        <begin position="157"/>
        <end position="188"/>
    </location>
</feature>
<dbReference type="CDD" id="cd00063">
    <property type="entry name" value="FN3"/>
    <property type="match status" value="2"/>
</dbReference>
<dbReference type="SUPFAM" id="SSF102462">
    <property type="entry name" value="Peptidyl-tRNA hydrolase II"/>
    <property type="match status" value="1"/>
</dbReference>
<keyword evidence="7 12" id="KW-0406">Ion transport</keyword>
<keyword evidence="4 12" id="KW-0812">Transmembrane</keyword>
<dbReference type="Pfam" id="PF00041">
    <property type="entry name" value="fn3"/>
    <property type="match status" value="2"/>
</dbReference>
<accession>A0AA39HU86</accession>
<feature type="transmembrane region" description="Helical" evidence="14">
    <location>
        <begin position="351"/>
        <end position="370"/>
    </location>
</feature>
<dbReference type="InterPro" id="IPR023476">
    <property type="entry name" value="Pep_tRNA_hydro_II_dom_sf"/>
</dbReference>
<feature type="transmembrane region" description="Helical" evidence="14">
    <location>
        <begin position="476"/>
        <end position="492"/>
    </location>
</feature>
<evidence type="ECO:0000256" key="10">
    <source>
        <dbReference type="ARBA" id="ARBA00038050"/>
    </source>
</evidence>
<keyword evidence="17" id="KW-1185">Reference proteome</keyword>
<evidence type="ECO:0000256" key="11">
    <source>
        <dbReference type="ARBA" id="ARBA00048707"/>
    </source>
</evidence>
<keyword evidence="9 12" id="KW-0407">Ion channel</keyword>
<evidence type="ECO:0000256" key="14">
    <source>
        <dbReference type="SAM" id="Phobius"/>
    </source>
</evidence>
<keyword evidence="3 12" id="KW-0813">Transport</keyword>
<dbReference type="PANTHER" id="PTHR11003">
    <property type="entry name" value="POTASSIUM CHANNEL, SUBFAMILY K"/>
    <property type="match status" value="1"/>
</dbReference>
<evidence type="ECO:0000259" key="15">
    <source>
        <dbReference type="PROSITE" id="PS50853"/>
    </source>
</evidence>
<organism evidence="16 17">
    <name type="scientific">Steinernema hermaphroditum</name>
    <dbReference type="NCBI Taxonomy" id="289476"/>
    <lineage>
        <taxon>Eukaryota</taxon>
        <taxon>Metazoa</taxon>
        <taxon>Ecdysozoa</taxon>
        <taxon>Nematoda</taxon>
        <taxon>Chromadorea</taxon>
        <taxon>Rhabditida</taxon>
        <taxon>Tylenchina</taxon>
        <taxon>Panagrolaimomorpha</taxon>
        <taxon>Strongyloidoidea</taxon>
        <taxon>Steinernematidae</taxon>
        <taxon>Steinernema</taxon>
    </lineage>
</organism>
<keyword evidence="5" id="KW-0378">Hydrolase</keyword>
<dbReference type="NCBIfam" id="TIGR00283">
    <property type="entry name" value="arch_pth2"/>
    <property type="match status" value="1"/>
</dbReference>
<evidence type="ECO:0000256" key="9">
    <source>
        <dbReference type="ARBA" id="ARBA00023303"/>
    </source>
</evidence>
<dbReference type="PRINTS" id="PR01333">
    <property type="entry name" value="2POREKCHANEL"/>
</dbReference>
<dbReference type="GO" id="GO:0015271">
    <property type="term" value="F:outward rectifier potassium channel activity"/>
    <property type="evidence" value="ECO:0007669"/>
    <property type="project" value="TreeGrafter"/>
</dbReference>
<comment type="similarity">
    <text evidence="10">Belongs to the PTH2 family.</text>
</comment>
<dbReference type="EMBL" id="JAUCMV010000003">
    <property type="protein sequence ID" value="KAK0410964.1"/>
    <property type="molecule type" value="Genomic_DNA"/>
</dbReference>
<dbReference type="GO" id="GO:0022841">
    <property type="term" value="F:potassium ion leak channel activity"/>
    <property type="evidence" value="ECO:0007669"/>
    <property type="project" value="TreeGrafter"/>
</dbReference>
<dbReference type="GO" id="GO:0030322">
    <property type="term" value="P:stabilization of membrane potential"/>
    <property type="evidence" value="ECO:0007669"/>
    <property type="project" value="TreeGrafter"/>
</dbReference>
<evidence type="ECO:0000256" key="6">
    <source>
        <dbReference type="ARBA" id="ARBA00022989"/>
    </source>
</evidence>
<comment type="similarity">
    <text evidence="12">Belongs to the two pore domain potassium channel (TC 1.A.1.8) family.</text>
</comment>
<dbReference type="PROSITE" id="PS50853">
    <property type="entry name" value="FN3"/>
    <property type="match status" value="2"/>
</dbReference>
<dbReference type="GO" id="GO:0005886">
    <property type="term" value="C:plasma membrane"/>
    <property type="evidence" value="ECO:0007669"/>
    <property type="project" value="TreeGrafter"/>
</dbReference>
<feature type="domain" description="Fibronectin type-III" evidence="15">
    <location>
        <begin position="696"/>
        <end position="789"/>
    </location>
</feature>
<keyword evidence="8 14" id="KW-0472">Membrane</keyword>
<dbReference type="Gene3D" id="2.60.40.10">
    <property type="entry name" value="Immunoglobulins"/>
    <property type="match status" value="2"/>
</dbReference>
<dbReference type="AlphaFoldDB" id="A0AA39HU86"/>
<dbReference type="InterPro" id="IPR036116">
    <property type="entry name" value="FN3_sf"/>
</dbReference>
<keyword evidence="6 14" id="KW-1133">Transmembrane helix</keyword>
<protein>
    <recommendedName>
        <fullName evidence="2">peptidyl-tRNA hydrolase</fullName>
        <ecNumber evidence="2">3.1.1.29</ecNumber>
    </recommendedName>
</protein>
<evidence type="ECO:0000256" key="12">
    <source>
        <dbReference type="RuleBase" id="RU003857"/>
    </source>
</evidence>
<name>A0AA39HU86_9BILA</name>
<dbReference type="EC" id="3.1.1.29" evidence="2"/>
<dbReference type="Pfam" id="PF07885">
    <property type="entry name" value="Ion_trans_2"/>
    <property type="match status" value="2"/>
</dbReference>
<dbReference type="SUPFAM" id="SSF49265">
    <property type="entry name" value="Fibronectin type III"/>
    <property type="match status" value="1"/>
</dbReference>
<dbReference type="FunFam" id="3.40.1490.10:FF:000002">
    <property type="entry name" value="Peptidyl-tRNA hydrolase 2, mitochondrial"/>
    <property type="match status" value="1"/>
</dbReference>
<comment type="subcellular location">
    <subcellularLocation>
        <location evidence="1">Membrane</location>
        <topology evidence="1">Multi-pass membrane protein</topology>
    </subcellularLocation>
</comment>
<proteinExistence type="inferred from homology"/>
<sequence>MGGYFSSLIGSSSVPAALSSKYSRDAYFKMIFVVNMKLKMGVGKVAAQVGHATLGCYQAAQRTPEGTSALDSWDYKGARKIVVRGDDTEHLIALQRAARSIGLFTCLVQDAGHTQVEPGSRTVLAIFGEINGRLLSPSYGREPPSYSLFLRLPRTPSSLSSDSSRHVASSQKPANGHLPVENAPSQKPSEEMCGILQSGICRFTELTPGQFGLTKQLVLRIALPHISLLVGSILFAVGCSLALTAIKNTEDNQKNAEILREIDNAKLRFSKNLFILGLANRSEWTENVLNYSERLHGLYERYPKAATLYSLQANSTYESSQGTLATFAWNIFFVATTLTSIGYGVNAPDSFIGRLFCVVYILFGIPLYLITMADLAKFCTEAINRIYTEVLKIKFQLTRRYRRWKSGRRRRDSVRIGEVIIAGGEDEVAEFLWTHLENTQFVEVPFMLIYAIFLSYVAFASYTIASIEEWSTYEGFYFVMISVLTVGFGDIVPRNETYILLEALIILVGIIITTMCIDVAGAYYINRLHFVGRSFDEDPLAWLKAVQQKRIEAMKREAMRKLLETVTALHHMNFGNFKSFSALSDTTQKEKETIKDLPDPPREIVAYNATAESVCLKWEAPVYVEEGRRYWYTLSFKTRTPQRRNHLTVIDFITTNRYEVIGLKSFTLYEFSVVTATRYGNSRAVKCQEYTEPCTVPQSLKLDSVSSETATISWKAPRKNNGPESYVVQFTQEPAPQFHLWRKYRCGKSKRFTLTDLIPDTRYTVCVSAEHNFGLAAMSKSVRFETRAWWSDATLLLTPLMPQKKLSEDDIISNLSAALR</sequence>
<feature type="transmembrane region" description="Helical" evidence="14">
    <location>
        <begin position="226"/>
        <end position="246"/>
    </location>
</feature>
<dbReference type="SUPFAM" id="SSF81324">
    <property type="entry name" value="Voltage-gated potassium channels"/>
    <property type="match status" value="2"/>
</dbReference>
<feature type="transmembrane region" description="Helical" evidence="14">
    <location>
        <begin position="504"/>
        <end position="525"/>
    </location>
</feature>
<dbReference type="SMART" id="SM00060">
    <property type="entry name" value="FN3"/>
    <property type="match status" value="2"/>
</dbReference>
<dbReference type="Pfam" id="PF01981">
    <property type="entry name" value="PTH2"/>
    <property type="match status" value="1"/>
</dbReference>
<comment type="caution">
    <text evidence="16">The sequence shown here is derived from an EMBL/GenBank/DDBJ whole genome shotgun (WGS) entry which is preliminary data.</text>
</comment>
<dbReference type="CDD" id="cd02430">
    <property type="entry name" value="PTH2"/>
    <property type="match status" value="1"/>
</dbReference>
<dbReference type="InterPro" id="IPR003961">
    <property type="entry name" value="FN3_dom"/>
</dbReference>
<dbReference type="InterPro" id="IPR013783">
    <property type="entry name" value="Ig-like_fold"/>
</dbReference>
<dbReference type="Proteomes" id="UP001175271">
    <property type="component" value="Unassembled WGS sequence"/>
</dbReference>
<evidence type="ECO:0000256" key="2">
    <source>
        <dbReference type="ARBA" id="ARBA00013260"/>
    </source>
</evidence>